<dbReference type="GO" id="GO:0005886">
    <property type="term" value="C:plasma membrane"/>
    <property type="evidence" value="ECO:0007669"/>
    <property type="project" value="UniProtKB-SubCell"/>
</dbReference>
<protein>
    <submittedName>
        <fullName evidence="17">NHLP family bacteriocin export ABC transporter peptidase/permease/ATPase subunit</fullName>
    </submittedName>
</protein>
<dbReference type="InterPro" id="IPR003593">
    <property type="entry name" value="AAA+_ATPase"/>
</dbReference>
<dbReference type="Gene3D" id="1.20.1560.10">
    <property type="entry name" value="ABC transporter type 1, transmembrane domain"/>
    <property type="match status" value="1"/>
</dbReference>
<evidence type="ECO:0000313" key="17">
    <source>
        <dbReference type="EMBL" id="OPC84618.1"/>
    </source>
</evidence>
<comment type="similarity">
    <text evidence="11">Belongs to the ABC transporter superfamily. Lipid exporter (TC 3.A.1.106) family.</text>
</comment>
<gene>
    <name evidence="17" type="ORF">B4N89_30140</name>
</gene>
<dbReference type="InterPro" id="IPR017871">
    <property type="entry name" value="ABC_transporter-like_CS"/>
</dbReference>
<keyword evidence="5" id="KW-0547">Nucleotide-binding</keyword>
<dbReference type="InterPro" id="IPR022514">
    <property type="entry name" value="NHPM_micro_ABC1"/>
</dbReference>
<evidence type="ECO:0000256" key="1">
    <source>
        <dbReference type="ARBA" id="ARBA00004651"/>
    </source>
</evidence>
<keyword evidence="6" id="KW-0378">Hydrolase</keyword>
<feature type="transmembrane region" description="Helical" evidence="13">
    <location>
        <begin position="332"/>
        <end position="350"/>
    </location>
</feature>
<keyword evidence="3" id="KW-1003">Cell membrane</keyword>
<evidence type="ECO:0000256" key="6">
    <source>
        <dbReference type="ARBA" id="ARBA00022801"/>
    </source>
</evidence>
<keyword evidence="18" id="KW-1185">Reference proteome</keyword>
<keyword evidence="10 13" id="KW-0472">Membrane</keyword>
<evidence type="ECO:0000259" key="14">
    <source>
        <dbReference type="PROSITE" id="PS50893"/>
    </source>
</evidence>
<dbReference type="GO" id="GO:0016887">
    <property type="term" value="F:ATP hydrolysis activity"/>
    <property type="evidence" value="ECO:0007669"/>
    <property type="project" value="InterPro"/>
</dbReference>
<feature type="domain" description="ABC transporter" evidence="14">
    <location>
        <begin position="519"/>
        <end position="752"/>
    </location>
</feature>
<keyword evidence="8" id="KW-0067">ATP-binding</keyword>
<dbReference type="GO" id="GO:0015421">
    <property type="term" value="F:ABC-type oligopeptide transporter activity"/>
    <property type="evidence" value="ECO:0007669"/>
    <property type="project" value="TreeGrafter"/>
</dbReference>
<dbReference type="SUPFAM" id="SSF90123">
    <property type="entry name" value="ABC transporter transmembrane region"/>
    <property type="match status" value="1"/>
</dbReference>
<evidence type="ECO:0000256" key="11">
    <source>
        <dbReference type="ARBA" id="ARBA00061644"/>
    </source>
</evidence>
<comment type="caution">
    <text evidence="17">The sequence shown here is derived from an EMBL/GenBank/DDBJ whole genome shotgun (WGS) entry which is preliminary data.</text>
</comment>
<dbReference type="Gene3D" id="3.40.50.300">
    <property type="entry name" value="P-loop containing nucleotide triphosphate hydrolases"/>
    <property type="match status" value="1"/>
</dbReference>
<dbReference type="InterPro" id="IPR005074">
    <property type="entry name" value="Peptidase_C39"/>
</dbReference>
<dbReference type="Proteomes" id="UP000190037">
    <property type="component" value="Unassembled WGS sequence"/>
</dbReference>
<dbReference type="Pfam" id="PF03412">
    <property type="entry name" value="Peptidase_C39"/>
    <property type="match status" value="1"/>
</dbReference>
<dbReference type="PROSITE" id="PS50893">
    <property type="entry name" value="ABC_TRANSPORTER_2"/>
    <property type="match status" value="1"/>
</dbReference>
<evidence type="ECO:0000259" key="15">
    <source>
        <dbReference type="PROSITE" id="PS50929"/>
    </source>
</evidence>
<dbReference type="InterPro" id="IPR039421">
    <property type="entry name" value="Type_1_exporter"/>
</dbReference>
<evidence type="ECO:0000313" key="18">
    <source>
        <dbReference type="Proteomes" id="UP000190037"/>
    </source>
</evidence>
<keyword evidence="4 13" id="KW-0812">Transmembrane</keyword>
<dbReference type="InterPro" id="IPR003439">
    <property type="entry name" value="ABC_transporter-like_ATP-bd"/>
</dbReference>
<evidence type="ECO:0000256" key="10">
    <source>
        <dbReference type="ARBA" id="ARBA00023136"/>
    </source>
</evidence>
<dbReference type="Gene3D" id="3.90.70.10">
    <property type="entry name" value="Cysteine proteinases"/>
    <property type="match status" value="1"/>
</dbReference>
<evidence type="ECO:0000256" key="13">
    <source>
        <dbReference type="SAM" id="Phobius"/>
    </source>
</evidence>
<dbReference type="PANTHER" id="PTHR43394">
    <property type="entry name" value="ATP-DEPENDENT PERMEASE MDL1, MITOCHONDRIAL"/>
    <property type="match status" value="1"/>
</dbReference>
<accession>A0A1T3P693</accession>
<keyword evidence="9 13" id="KW-1133">Transmembrane helix</keyword>
<evidence type="ECO:0000256" key="2">
    <source>
        <dbReference type="ARBA" id="ARBA00022448"/>
    </source>
</evidence>
<dbReference type="PANTHER" id="PTHR43394:SF1">
    <property type="entry name" value="ATP-BINDING CASSETTE SUB-FAMILY B MEMBER 10, MITOCHONDRIAL"/>
    <property type="match status" value="1"/>
</dbReference>
<dbReference type="STRING" id="159449.B4N89_30140"/>
<feature type="domain" description="Peptidase C39" evidence="16">
    <location>
        <begin position="40"/>
        <end position="163"/>
    </location>
</feature>
<feature type="compositionally biased region" description="Pro residues" evidence="12">
    <location>
        <begin position="1"/>
        <end position="17"/>
    </location>
</feature>
<dbReference type="PROSITE" id="PS50990">
    <property type="entry name" value="PEPTIDASE_C39"/>
    <property type="match status" value="1"/>
</dbReference>
<dbReference type="Pfam" id="PF00664">
    <property type="entry name" value="ABC_membrane"/>
    <property type="match status" value="1"/>
</dbReference>
<dbReference type="SUPFAM" id="SSF52540">
    <property type="entry name" value="P-loop containing nucleoside triphosphate hydrolases"/>
    <property type="match status" value="1"/>
</dbReference>
<feature type="transmembrane region" description="Helical" evidence="13">
    <location>
        <begin position="308"/>
        <end position="326"/>
    </location>
</feature>
<evidence type="ECO:0000256" key="3">
    <source>
        <dbReference type="ARBA" id="ARBA00022475"/>
    </source>
</evidence>
<dbReference type="FunFam" id="3.40.50.300:FF:000299">
    <property type="entry name" value="ABC transporter ATP-binding protein/permease"/>
    <property type="match status" value="1"/>
</dbReference>
<evidence type="ECO:0000256" key="9">
    <source>
        <dbReference type="ARBA" id="ARBA00022989"/>
    </source>
</evidence>
<sequence length="753" mass="81486">MTTTSSPPPAGAPPAPPERGRRRRESAERRMSVRTPTVIQLEGVECGAAALAMVLAHHGRFVPLEELRHACGVSRDGAKAANLLRAARSYGLIARGMQMETAALARNRPPAILFWKFNHFVVYEGMTRRLGRPMVRLNDPAQGRRSVTTEEFDVAFTGIVLTFEPGPRFRRGGHPPRLLADLRARYRSSGGALLLALLASLLLILPGLAAPAFTRVFIDRVLTGEDHSFLPALLASMGLAAAVTIALTMLQQTHLLRVESASSIRSSVRVVRHLLRLPVVFFTQRNPAEISKRVSANNTIAQILSRDVATTVVSMLLVVVYAGLLWTYDAQLTLVGVGVAMLNIVVLKLVSRMRTDTVARLRADRSGLVSASFNGLQLIETLKASGAEGDYFKRWAGFQARVVSGQQALGAPTSILAVVPPLLAAVDSGLLLWIGGLRAIDGHMSIGLLVAFQTLVNSFSRPVAQLTNLGPRLQDVTADLGRLKDIEKFPPAPEFLDDERDRRARSGAEEPAAVLAGRVELSHVTFGYSPLGKPLLDDFSLRVGPGRRVALVGGSGSGKSTVSRLIAGLYEPWSGELLFDGRPRRDYPRDVMGTAVAFVDQDIFLFEGTVRDNVTLWDDSIPDETVVAALRDAAVYDVVAARPGTIHSAVAESGKNFSGGQRQRLEIARALVRNPSVLVLDEATSALDAQTEATIDDNLRRRGCACVIIAHRLSTVRDSDEIVVLEQGRVAQRGDHHTLAGIPGPYAELIRDL</sequence>
<evidence type="ECO:0000256" key="7">
    <source>
        <dbReference type="ARBA" id="ARBA00022807"/>
    </source>
</evidence>
<reference evidence="17 18" key="1">
    <citation type="submission" date="2017-03" db="EMBL/GenBank/DDBJ databases">
        <title>Draft genome sequence of Streptomyces scabrisporus NF3, endophyte isolated from Amphipterygium adstringens.</title>
        <authorList>
            <person name="Vazquez M."/>
            <person name="Ceapa C.D."/>
            <person name="Rodriguez Luna D."/>
            <person name="Sanchez Esquivel S."/>
        </authorList>
    </citation>
    <scope>NUCLEOTIDE SEQUENCE [LARGE SCALE GENOMIC DNA]</scope>
    <source>
        <strain evidence="17 18">NF3</strain>
    </source>
</reference>
<proteinExistence type="inferred from homology"/>
<dbReference type="Pfam" id="PF00005">
    <property type="entry name" value="ABC_tran"/>
    <property type="match status" value="1"/>
</dbReference>
<dbReference type="OrthoDB" id="9806127at2"/>
<dbReference type="EMBL" id="MWQN01000001">
    <property type="protein sequence ID" value="OPC84618.1"/>
    <property type="molecule type" value="Genomic_DNA"/>
</dbReference>
<dbReference type="InterPro" id="IPR011527">
    <property type="entry name" value="ABC1_TM_dom"/>
</dbReference>
<dbReference type="CDD" id="cd18569">
    <property type="entry name" value="ABC_6TM_NHLM_bacteriocin"/>
    <property type="match status" value="1"/>
</dbReference>
<feature type="region of interest" description="Disordered" evidence="12">
    <location>
        <begin position="1"/>
        <end position="34"/>
    </location>
</feature>
<evidence type="ECO:0000256" key="8">
    <source>
        <dbReference type="ARBA" id="ARBA00022840"/>
    </source>
</evidence>
<dbReference type="NCBIfam" id="TIGR03796">
    <property type="entry name" value="NHLM_micro_ABC1"/>
    <property type="match status" value="1"/>
</dbReference>
<evidence type="ECO:0000256" key="5">
    <source>
        <dbReference type="ARBA" id="ARBA00022741"/>
    </source>
</evidence>
<keyword evidence="7" id="KW-0788">Thiol protease</keyword>
<name>A0A1T3P693_9ACTN</name>
<feature type="domain" description="ABC transmembrane type-1" evidence="15">
    <location>
        <begin position="194"/>
        <end position="475"/>
    </location>
</feature>
<dbReference type="GO" id="GO:0006508">
    <property type="term" value="P:proteolysis"/>
    <property type="evidence" value="ECO:0007669"/>
    <property type="project" value="InterPro"/>
</dbReference>
<dbReference type="GO" id="GO:0005524">
    <property type="term" value="F:ATP binding"/>
    <property type="evidence" value="ECO:0007669"/>
    <property type="project" value="UniProtKB-KW"/>
</dbReference>
<evidence type="ECO:0000256" key="12">
    <source>
        <dbReference type="SAM" id="MobiDB-lite"/>
    </source>
</evidence>
<evidence type="ECO:0000259" key="16">
    <source>
        <dbReference type="PROSITE" id="PS50990"/>
    </source>
</evidence>
<comment type="subcellular location">
    <subcellularLocation>
        <location evidence="1">Cell membrane</location>
        <topology evidence="1">Multi-pass membrane protein</topology>
    </subcellularLocation>
</comment>
<dbReference type="AlphaFoldDB" id="A0A1T3P693"/>
<dbReference type="SMART" id="SM00382">
    <property type="entry name" value="AAA"/>
    <property type="match status" value="1"/>
</dbReference>
<organism evidence="17 18">
    <name type="scientific">Embleya scabrispora</name>
    <dbReference type="NCBI Taxonomy" id="159449"/>
    <lineage>
        <taxon>Bacteria</taxon>
        <taxon>Bacillati</taxon>
        <taxon>Actinomycetota</taxon>
        <taxon>Actinomycetes</taxon>
        <taxon>Kitasatosporales</taxon>
        <taxon>Streptomycetaceae</taxon>
        <taxon>Embleya</taxon>
    </lineage>
</organism>
<feature type="transmembrane region" description="Helical" evidence="13">
    <location>
        <begin position="192"/>
        <end position="209"/>
    </location>
</feature>
<dbReference type="eggNOG" id="COG2274">
    <property type="taxonomic scope" value="Bacteria"/>
</dbReference>
<keyword evidence="2" id="KW-0813">Transport</keyword>
<dbReference type="InterPro" id="IPR036640">
    <property type="entry name" value="ABC1_TM_sf"/>
</dbReference>
<dbReference type="InterPro" id="IPR027417">
    <property type="entry name" value="P-loop_NTPase"/>
</dbReference>
<dbReference type="PROSITE" id="PS50929">
    <property type="entry name" value="ABC_TM1F"/>
    <property type="match status" value="1"/>
</dbReference>
<evidence type="ECO:0000256" key="4">
    <source>
        <dbReference type="ARBA" id="ARBA00022692"/>
    </source>
</evidence>
<dbReference type="GO" id="GO:0008234">
    <property type="term" value="F:cysteine-type peptidase activity"/>
    <property type="evidence" value="ECO:0007669"/>
    <property type="project" value="UniProtKB-KW"/>
</dbReference>
<dbReference type="PROSITE" id="PS00211">
    <property type="entry name" value="ABC_TRANSPORTER_1"/>
    <property type="match status" value="1"/>
</dbReference>
<keyword evidence="7" id="KW-0645">Protease</keyword>
<feature type="transmembrane region" description="Helical" evidence="13">
    <location>
        <begin position="229"/>
        <end position="250"/>
    </location>
</feature>
<dbReference type="RefSeq" id="WP_078978915.1">
    <property type="nucleotide sequence ID" value="NZ_MWQN01000001.1"/>
</dbReference>